<feature type="transmembrane region" description="Helical" evidence="1">
    <location>
        <begin position="51"/>
        <end position="79"/>
    </location>
</feature>
<organism evidence="2 3">
    <name type="scientific">Roseovarius nanhaiticus</name>
    <dbReference type="NCBI Taxonomy" id="573024"/>
    <lineage>
        <taxon>Bacteria</taxon>
        <taxon>Pseudomonadati</taxon>
        <taxon>Pseudomonadota</taxon>
        <taxon>Alphaproteobacteria</taxon>
        <taxon>Rhodobacterales</taxon>
        <taxon>Roseobacteraceae</taxon>
        <taxon>Roseovarius</taxon>
    </lineage>
</organism>
<dbReference type="AlphaFoldDB" id="A0A1N7EXX0"/>
<keyword evidence="3" id="KW-1185">Reference proteome</keyword>
<dbReference type="OrthoDB" id="7745512at2"/>
<accession>A0A1N7EXX0</accession>
<keyword evidence="1" id="KW-1133">Transmembrane helix</keyword>
<keyword evidence="1" id="KW-0812">Transmembrane</keyword>
<gene>
    <name evidence="2" type="ORF">SAMN05421666_0610</name>
</gene>
<dbReference type="STRING" id="573024.SAMN05216208_1525"/>
<dbReference type="RefSeq" id="WP_076530860.1">
    <property type="nucleotide sequence ID" value="NZ_FOAC01000001.1"/>
</dbReference>
<dbReference type="EMBL" id="FTNV01000001">
    <property type="protein sequence ID" value="SIR92963.1"/>
    <property type="molecule type" value="Genomic_DNA"/>
</dbReference>
<proteinExistence type="predicted"/>
<evidence type="ECO:0000313" key="2">
    <source>
        <dbReference type="EMBL" id="SIR92963.1"/>
    </source>
</evidence>
<evidence type="ECO:0000313" key="3">
    <source>
        <dbReference type="Proteomes" id="UP000186019"/>
    </source>
</evidence>
<evidence type="ECO:0008006" key="4">
    <source>
        <dbReference type="Google" id="ProtNLM"/>
    </source>
</evidence>
<sequence>MQHSSETSPKSYGVAIMLCGIFGVMGIHHFYLEDWLHGLADVGLLILAIGFAAQGMVGLALLVIVLDGLHTLIIFYYLIIEKWRDGKGRPILMQSNP</sequence>
<keyword evidence="1" id="KW-0472">Membrane</keyword>
<feature type="transmembrane region" description="Helical" evidence="1">
    <location>
        <begin position="12"/>
        <end position="31"/>
    </location>
</feature>
<dbReference type="Proteomes" id="UP000186019">
    <property type="component" value="Unassembled WGS sequence"/>
</dbReference>
<evidence type="ECO:0000256" key="1">
    <source>
        <dbReference type="SAM" id="Phobius"/>
    </source>
</evidence>
<reference evidence="2 3" key="1">
    <citation type="submission" date="2017-01" db="EMBL/GenBank/DDBJ databases">
        <authorList>
            <person name="Mah S.A."/>
            <person name="Swanson W.J."/>
            <person name="Moy G.W."/>
            <person name="Vacquier V.D."/>
        </authorList>
    </citation>
    <scope>NUCLEOTIDE SEQUENCE [LARGE SCALE GENOMIC DNA]</scope>
    <source>
        <strain evidence="2 3">DSM 29590</strain>
    </source>
</reference>
<protein>
    <recommendedName>
        <fullName evidence="4">TM2 domain-containing protein</fullName>
    </recommendedName>
</protein>
<name>A0A1N7EXX0_9RHOB</name>